<dbReference type="SUPFAM" id="SSF54518">
    <property type="entry name" value="Tubby C-terminal domain-like"/>
    <property type="match status" value="1"/>
</dbReference>
<evidence type="ECO:0000313" key="3">
    <source>
        <dbReference type="Proteomes" id="UP001202328"/>
    </source>
</evidence>
<accession>A0AAD4SYA6</accession>
<sequence length="221" mass="24338">MNQQQPNNSSIVVIAPHFCTPYQVNLYIAKKVKNVTEGNKLGVFDTNGNNIFKVTGNLLSSCRMLVDAARVPLVTLREQRFTLHNRWKVYRGDSSNSENLLFSVKNSKALQIKTNLDVFLASNTNEHICDFKVKQNYSEKSCVVYRGGSGSENIIAEMHKEKTVQGKVLGKDTFSVTIHPNVDYAFIIALRVVLDEMNKAAKRGDSGVGAVSGAVVGVITA</sequence>
<evidence type="ECO:0000256" key="1">
    <source>
        <dbReference type="ARBA" id="ARBA00005437"/>
    </source>
</evidence>
<comment type="similarity">
    <text evidence="1">Belongs to the LOR family.</text>
</comment>
<keyword evidence="3" id="KW-1185">Reference proteome</keyword>
<reference evidence="2" key="1">
    <citation type="submission" date="2022-04" db="EMBL/GenBank/DDBJ databases">
        <title>A functionally conserved STORR gene fusion in Papaver species that diverged 16.8 million years ago.</title>
        <authorList>
            <person name="Catania T."/>
        </authorList>
    </citation>
    <scope>NUCLEOTIDE SEQUENCE</scope>
    <source>
        <strain evidence="2">S-188037</strain>
    </source>
</reference>
<dbReference type="Gene3D" id="2.40.160.200">
    <property type="entry name" value="LURP1-related"/>
    <property type="match status" value="1"/>
</dbReference>
<dbReference type="AlphaFoldDB" id="A0AAD4SYA6"/>
<dbReference type="PANTHER" id="PTHR31087:SF58">
    <property type="entry name" value="OS07G0230700 PROTEIN"/>
    <property type="match status" value="1"/>
</dbReference>
<dbReference type="InterPro" id="IPR007612">
    <property type="entry name" value="LOR"/>
</dbReference>
<dbReference type="PANTHER" id="PTHR31087">
    <property type="match status" value="1"/>
</dbReference>
<dbReference type="Proteomes" id="UP001202328">
    <property type="component" value="Unassembled WGS sequence"/>
</dbReference>
<organism evidence="2 3">
    <name type="scientific">Papaver atlanticum</name>
    <dbReference type="NCBI Taxonomy" id="357466"/>
    <lineage>
        <taxon>Eukaryota</taxon>
        <taxon>Viridiplantae</taxon>
        <taxon>Streptophyta</taxon>
        <taxon>Embryophyta</taxon>
        <taxon>Tracheophyta</taxon>
        <taxon>Spermatophyta</taxon>
        <taxon>Magnoliopsida</taxon>
        <taxon>Ranunculales</taxon>
        <taxon>Papaveraceae</taxon>
        <taxon>Papaveroideae</taxon>
        <taxon>Papaver</taxon>
    </lineage>
</organism>
<comment type="caution">
    <text evidence="2">The sequence shown here is derived from an EMBL/GenBank/DDBJ whole genome shotgun (WGS) entry which is preliminary data.</text>
</comment>
<gene>
    <name evidence="2" type="ORF">MKW98_028241</name>
</gene>
<protein>
    <submittedName>
        <fullName evidence="2">Uncharacterized protein</fullName>
    </submittedName>
</protein>
<dbReference type="InterPro" id="IPR038595">
    <property type="entry name" value="LOR_sf"/>
</dbReference>
<proteinExistence type="inferred from homology"/>
<dbReference type="Pfam" id="PF04525">
    <property type="entry name" value="LOR"/>
    <property type="match status" value="1"/>
</dbReference>
<evidence type="ECO:0000313" key="2">
    <source>
        <dbReference type="EMBL" id="KAI3926105.1"/>
    </source>
</evidence>
<name>A0AAD4SYA6_9MAGN</name>
<dbReference type="EMBL" id="JAJJMB010008071">
    <property type="protein sequence ID" value="KAI3926105.1"/>
    <property type="molecule type" value="Genomic_DNA"/>
</dbReference>
<dbReference type="InterPro" id="IPR025659">
    <property type="entry name" value="Tubby-like_C"/>
</dbReference>